<evidence type="ECO:0000313" key="1">
    <source>
        <dbReference type="EMBL" id="CAL1687946.1"/>
    </source>
</evidence>
<keyword evidence="2" id="KW-1185">Reference proteome</keyword>
<protein>
    <submittedName>
        <fullName evidence="1">Uncharacterized protein</fullName>
    </submittedName>
</protein>
<accession>A0AAV2P7P9</accession>
<name>A0AAV2P7P9_9HYME</name>
<evidence type="ECO:0000313" key="2">
    <source>
        <dbReference type="Proteomes" id="UP001497644"/>
    </source>
</evidence>
<dbReference type="Proteomes" id="UP001497644">
    <property type="component" value="Chromosome 8"/>
</dbReference>
<proteinExistence type="predicted"/>
<sequence>MRATGGCPGVTSFSPLNATPQVRREILVLPDFTPYLTDDCQQQCLVTLPTTVIGTLSRITVPITFVGNMPTELTSFLLANHEQIITRKRALIYE</sequence>
<gene>
    <name evidence="1" type="ORF">LPLAT_LOCUS13106</name>
</gene>
<dbReference type="EMBL" id="OZ034831">
    <property type="protein sequence ID" value="CAL1687946.1"/>
    <property type="molecule type" value="Genomic_DNA"/>
</dbReference>
<dbReference type="AlphaFoldDB" id="A0AAV2P7P9"/>
<reference evidence="1" key="1">
    <citation type="submission" date="2024-04" db="EMBL/GenBank/DDBJ databases">
        <authorList>
            <consortium name="Molecular Ecology Group"/>
        </authorList>
    </citation>
    <scope>NUCLEOTIDE SEQUENCE</scope>
</reference>
<organism evidence="1 2">
    <name type="scientific">Lasius platythorax</name>
    <dbReference type="NCBI Taxonomy" id="488582"/>
    <lineage>
        <taxon>Eukaryota</taxon>
        <taxon>Metazoa</taxon>
        <taxon>Ecdysozoa</taxon>
        <taxon>Arthropoda</taxon>
        <taxon>Hexapoda</taxon>
        <taxon>Insecta</taxon>
        <taxon>Pterygota</taxon>
        <taxon>Neoptera</taxon>
        <taxon>Endopterygota</taxon>
        <taxon>Hymenoptera</taxon>
        <taxon>Apocrita</taxon>
        <taxon>Aculeata</taxon>
        <taxon>Formicoidea</taxon>
        <taxon>Formicidae</taxon>
        <taxon>Formicinae</taxon>
        <taxon>Lasius</taxon>
        <taxon>Lasius</taxon>
    </lineage>
</organism>